<feature type="domain" description="Protein kinase" evidence="6">
    <location>
        <begin position="616"/>
        <end position="805"/>
    </location>
</feature>
<keyword evidence="2" id="KW-0808">Transferase</keyword>
<keyword evidence="1" id="KW-0597">Phosphoprotein</keyword>
<evidence type="ECO:0000256" key="5">
    <source>
        <dbReference type="ARBA" id="ARBA00022840"/>
    </source>
</evidence>
<dbReference type="PROSITE" id="PS50011">
    <property type="entry name" value="PROTEIN_KINASE_DOM"/>
    <property type="match status" value="2"/>
</dbReference>
<accession>A0ABQ7UCF0</accession>
<organism evidence="7 8">
    <name type="scientific">Solanum tuberosum</name>
    <name type="common">Potato</name>
    <dbReference type="NCBI Taxonomy" id="4113"/>
    <lineage>
        <taxon>Eukaryota</taxon>
        <taxon>Viridiplantae</taxon>
        <taxon>Streptophyta</taxon>
        <taxon>Embryophyta</taxon>
        <taxon>Tracheophyta</taxon>
        <taxon>Spermatophyta</taxon>
        <taxon>Magnoliopsida</taxon>
        <taxon>eudicotyledons</taxon>
        <taxon>Gunneridae</taxon>
        <taxon>Pentapetalae</taxon>
        <taxon>asterids</taxon>
        <taxon>lamiids</taxon>
        <taxon>Solanales</taxon>
        <taxon>Solanaceae</taxon>
        <taxon>Solanoideae</taxon>
        <taxon>Solaneae</taxon>
        <taxon>Solanum</taxon>
    </lineage>
</organism>
<keyword evidence="8" id="KW-1185">Reference proteome</keyword>
<dbReference type="InterPro" id="IPR052101">
    <property type="entry name" value="Plant_StressResp_Kinase"/>
</dbReference>
<reference evidence="7 8" key="1">
    <citation type="journal article" date="2021" name="bioRxiv">
        <title>Chromosome-scale and haplotype-resolved genome assembly of a tetraploid potato cultivar.</title>
        <authorList>
            <person name="Sun H."/>
            <person name="Jiao W.-B."/>
            <person name="Krause K."/>
            <person name="Campoy J.A."/>
            <person name="Goel M."/>
            <person name="Folz-Donahue K."/>
            <person name="Kukat C."/>
            <person name="Huettel B."/>
            <person name="Schneeberger K."/>
        </authorList>
    </citation>
    <scope>NUCLEOTIDE SEQUENCE [LARGE SCALE GENOMIC DNA]</scope>
    <source>
        <strain evidence="7">SolTubOtavaFocal</strain>
        <tissue evidence="7">Leaves</tissue>
    </source>
</reference>
<evidence type="ECO:0000313" key="8">
    <source>
        <dbReference type="Proteomes" id="UP000826656"/>
    </source>
</evidence>
<sequence>MDMATDGEMRDEEEKKSVSIEAIRKKFTEWGFSPYAFQMYNLEEGSLVLPSFPHPLNKRPNPDLYMNYFLKECKRYESFDFSIEPMMVGEVKHCSYSELDKMTNYKNRAEIQRTLTGRLFHGIIVEGTVTRPAIVKTWDYLFPMKPECAPRLYKFCDEIELLTDERANKHPNLVKLYRYCFDTRLAVVYDAEFTGVLSNVLLADDFGWDDRMKVATQLADLFSWLHEKGIAFGYVSDSCIMIDEEVNIKVFDFGFVSNNVNEYTEIPVEVRVGWEGPDIQNGKRTMKTDVYIFGILLLKLIAKNAFICAGPYQLDLCAIDEAKLGKKYLVHECFKEVDYSNAFEITLLAFLCLNPDHPDKRPTMKDVVYALKMMQARDDVDLLEMYLISENVGKHFVVASRSPGRTPLMTPSKSYVVDGVASSNCKMLVVGGGQGWPSDLGLGLPCWRSQVRNPLPMKARGLPSGSSSLCWACLVRVTSPMWFASYFIGAGVLPSAHPKGMNYSVMTTTAVMATDVGMRNEEKKSVSIEAIQKKFSEWGCWPYQYQMYNLHEGFRDISRLPYPLSMSSSREVLMDDDDGFYEECKRYQGFDFSIEPTMVGEAKHCSYSELDKMTNFKNPAEIQKTFTGRLFHGIIVEGSVTRPAIVKTWDYLLPMKPGNAPRLDKFCDEIELLTDERANTHPNLVKLYRYCFDTRLAVVYDAKFTSVLLSDVLLSDDFEWNDRMKVATQLADLFSWLHDKGTAVGCVTASCIMIDEEVNIKVFDFGYVSNHVNEDTNIPVKVRVGSDAPEIWEGMFALTSDNFML</sequence>
<dbReference type="PANTHER" id="PTHR47983">
    <property type="entry name" value="PTO-INTERACTING PROTEIN 1-LIKE"/>
    <property type="match status" value="1"/>
</dbReference>
<dbReference type="Pfam" id="PF07714">
    <property type="entry name" value="PK_Tyr_Ser-Thr"/>
    <property type="match status" value="2"/>
</dbReference>
<evidence type="ECO:0000256" key="2">
    <source>
        <dbReference type="ARBA" id="ARBA00022679"/>
    </source>
</evidence>
<gene>
    <name evidence="7" type="ORF">KY290_032554</name>
</gene>
<dbReference type="Proteomes" id="UP000826656">
    <property type="component" value="Unassembled WGS sequence"/>
</dbReference>
<comment type="caution">
    <text evidence="7">The sequence shown here is derived from an EMBL/GenBank/DDBJ whole genome shotgun (WGS) entry which is preliminary data.</text>
</comment>
<keyword evidence="4" id="KW-0418">Kinase</keyword>
<dbReference type="SUPFAM" id="SSF56112">
    <property type="entry name" value="Protein kinase-like (PK-like)"/>
    <property type="match status" value="2"/>
</dbReference>
<dbReference type="Gene3D" id="1.10.510.10">
    <property type="entry name" value="Transferase(Phosphotransferase) domain 1"/>
    <property type="match status" value="2"/>
</dbReference>
<evidence type="ECO:0000313" key="7">
    <source>
        <dbReference type="EMBL" id="KAH0744561.1"/>
    </source>
</evidence>
<dbReference type="Gene3D" id="3.30.200.20">
    <property type="entry name" value="Phosphorylase Kinase, domain 1"/>
    <property type="match status" value="2"/>
</dbReference>
<dbReference type="InterPro" id="IPR000719">
    <property type="entry name" value="Prot_kinase_dom"/>
</dbReference>
<proteinExistence type="predicted"/>
<evidence type="ECO:0000256" key="1">
    <source>
        <dbReference type="ARBA" id="ARBA00022553"/>
    </source>
</evidence>
<dbReference type="InterPro" id="IPR001245">
    <property type="entry name" value="Ser-Thr/Tyr_kinase_cat_dom"/>
</dbReference>
<protein>
    <recommendedName>
        <fullName evidence="6">Protein kinase domain-containing protein</fullName>
    </recommendedName>
</protein>
<evidence type="ECO:0000256" key="4">
    <source>
        <dbReference type="ARBA" id="ARBA00022777"/>
    </source>
</evidence>
<feature type="domain" description="Protein kinase" evidence="6">
    <location>
        <begin position="105"/>
        <end position="374"/>
    </location>
</feature>
<dbReference type="InterPro" id="IPR011009">
    <property type="entry name" value="Kinase-like_dom_sf"/>
</dbReference>
<keyword evidence="3" id="KW-0547">Nucleotide-binding</keyword>
<evidence type="ECO:0000256" key="3">
    <source>
        <dbReference type="ARBA" id="ARBA00022741"/>
    </source>
</evidence>
<dbReference type="EMBL" id="JAIVGD010000023">
    <property type="protein sequence ID" value="KAH0744561.1"/>
    <property type="molecule type" value="Genomic_DNA"/>
</dbReference>
<dbReference type="PANTHER" id="PTHR47983:SF22">
    <property type="entry name" value="PROLINE-RICH RECEPTOR-LIKE PROTEIN KINASE PERK2"/>
    <property type="match status" value="1"/>
</dbReference>
<evidence type="ECO:0000259" key="6">
    <source>
        <dbReference type="PROSITE" id="PS50011"/>
    </source>
</evidence>
<name>A0ABQ7UCF0_SOLTU</name>
<dbReference type="SMART" id="SM00220">
    <property type="entry name" value="S_TKc"/>
    <property type="match status" value="1"/>
</dbReference>
<keyword evidence="5" id="KW-0067">ATP-binding</keyword>